<proteinExistence type="predicted"/>
<evidence type="ECO:0000313" key="3">
    <source>
        <dbReference type="EMBL" id="EED88978.1"/>
    </source>
</evidence>
<feature type="domain" description="(S)-ureidoglycine aminohydrolase cupin" evidence="2">
    <location>
        <begin position="239"/>
        <end position="307"/>
    </location>
</feature>
<feature type="region of interest" description="Disordered" evidence="1">
    <location>
        <begin position="45"/>
        <end position="65"/>
    </location>
</feature>
<evidence type="ECO:0000259" key="2">
    <source>
        <dbReference type="Pfam" id="PF05899"/>
    </source>
</evidence>
<dbReference type="HOGENOM" id="CLU_887075_0_0_1"/>
<dbReference type="Pfam" id="PF05899">
    <property type="entry name" value="Cupin_3"/>
    <property type="match status" value="2"/>
</dbReference>
<dbReference type="PANTHER" id="PTHR40943">
    <property type="entry name" value="CYTOPLASMIC PROTEIN-RELATED"/>
    <property type="match status" value="1"/>
</dbReference>
<gene>
    <name evidence="3" type="ORF">THAPSDRAFT_9918</name>
</gene>
<dbReference type="PANTHER" id="PTHR40943:SF1">
    <property type="entry name" value="CYTOPLASMIC PROTEIN"/>
    <property type="match status" value="1"/>
</dbReference>
<dbReference type="SUPFAM" id="SSF51182">
    <property type="entry name" value="RmlC-like cupins"/>
    <property type="match status" value="1"/>
</dbReference>
<sequence>MRCLSVAAAITSSLVTTQGFQINQSRRSVIASSTSLSSYLDSLSSTTSSAATPSFDSITDETTSSQPSFYHAPQSYFSLPNLALKGPRANADVGQPHDASRQLVEIDPSSAGSWWCSSGGWPSPNPKGVTEVFYVLDGHGSLDDADGATHYFGPGDLVVIPKGHGTGDARWDVLTDLHKIWFVHEHDNIEETTNPIRVQVYHYKQLVSPANHVDNGISKGAIRGTEPMIYSQKLYEVGPTNVGTWMWTPGAFRMDNLDTTISFLVMEGVFFITNDETGECRRCVAGDTVMLPQGWSGTVDVVETSKKLWTTIYS</sequence>
<accession>B8CCN3</accession>
<dbReference type="Gene3D" id="2.60.120.10">
    <property type="entry name" value="Jelly Rolls"/>
    <property type="match status" value="2"/>
</dbReference>
<feature type="compositionally biased region" description="Polar residues" evidence="1">
    <location>
        <begin position="55"/>
        <end position="65"/>
    </location>
</feature>
<dbReference type="KEGG" id="tps:THAPSDRAFT_9918"/>
<feature type="domain" description="(S)-ureidoglycine aminohydrolase cupin" evidence="2">
    <location>
        <begin position="108"/>
        <end position="179"/>
    </location>
</feature>
<name>B8CCN3_THAPS</name>
<dbReference type="EMBL" id="CM000649">
    <property type="protein sequence ID" value="EED88978.1"/>
    <property type="molecule type" value="Genomic_DNA"/>
</dbReference>
<evidence type="ECO:0000313" key="4">
    <source>
        <dbReference type="Proteomes" id="UP000001449"/>
    </source>
</evidence>
<dbReference type="PaxDb" id="35128-Thaps9918"/>
<dbReference type="InterPro" id="IPR011051">
    <property type="entry name" value="RmlC_Cupin_sf"/>
</dbReference>
<dbReference type="InParanoid" id="B8CCN3"/>
<protein>
    <recommendedName>
        <fullName evidence="2">(S)-ureidoglycine aminohydrolase cupin domain-containing protein</fullName>
    </recommendedName>
</protein>
<feature type="compositionally biased region" description="Low complexity" evidence="1">
    <location>
        <begin position="45"/>
        <end position="54"/>
    </location>
</feature>
<keyword evidence="4" id="KW-1185">Reference proteome</keyword>
<reference evidence="3 4" key="2">
    <citation type="journal article" date="2008" name="Nature">
        <title>The Phaeodactylum genome reveals the evolutionary history of diatom genomes.</title>
        <authorList>
            <person name="Bowler C."/>
            <person name="Allen A.E."/>
            <person name="Badger J.H."/>
            <person name="Grimwood J."/>
            <person name="Jabbari K."/>
            <person name="Kuo A."/>
            <person name="Maheswari U."/>
            <person name="Martens C."/>
            <person name="Maumus F."/>
            <person name="Otillar R.P."/>
            <person name="Rayko E."/>
            <person name="Salamov A."/>
            <person name="Vandepoele K."/>
            <person name="Beszteri B."/>
            <person name="Gruber A."/>
            <person name="Heijde M."/>
            <person name="Katinka M."/>
            <person name="Mock T."/>
            <person name="Valentin K."/>
            <person name="Verret F."/>
            <person name="Berges J.A."/>
            <person name="Brownlee C."/>
            <person name="Cadoret J.P."/>
            <person name="Chiovitti A."/>
            <person name="Choi C.J."/>
            <person name="Coesel S."/>
            <person name="De Martino A."/>
            <person name="Detter J.C."/>
            <person name="Durkin C."/>
            <person name="Falciatore A."/>
            <person name="Fournet J."/>
            <person name="Haruta M."/>
            <person name="Huysman M.J."/>
            <person name="Jenkins B.D."/>
            <person name="Jiroutova K."/>
            <person name="Jorgensen R.E."/>
            <person name="Joubert Y."/>
            <person name="Kaplan A."/>
            <person name="Kroger N."/>
            <person name="Kroth P.G."/>
            <person name="La Roche J."/>
            <person name="Lindquist E."/>
            <person name="Lommer M."/>
            <person name="Martin-Jezequel V."/>
            <person name="Lopez P.J."/>
            <person name="Lucas S."/>
            <person name="Mangogna M."/>
            <person name="McGinnis K."/>
            <person name="Medlin L.K."/>
            <person name="Montsant A."/>
            <person name="Oudot-Le Secq M.P."/>
            <person name="Napoli C."/>
            <person name="Obornik M."/>
            <person name="Parker M.S."/>
            <person name="Petit J.L."/>
            <person name="Porcel B.M."/>
            <person name="Poulsen N."/>
            <person name="Robison M."/>
            <person name="Rychlewski L."/>
            <person name="Rynearson T.A."/>
            <person name="Schmutz J."/>
            <person name="Shapiro H."/>
            <person name="Siaut M."/>
            <person name="Stanley M."/>
            <person name="Sussman M.R."/>
            <person name="Taylor A.R."/>
            <person name="Vardi A."/>
            <person name="von Dassow P."/>
            <person name="Vyverman W."/>
            <person name="Willis A."/>
            <person name="Wyrwicz L.S."/>
            <person name="Rokhsar D.S."/>
            <person name="Weissenbach J."/>
            <person name="Armbrust E.V."/>
            <person name="Green B.R."/>
            <person name="Van de Peer Y."/>
            <person name="Grigoriev I.V."/>
        </authorList>
    </citation>
    <scope>NUCLEOTIDE SEQUENCE [LARGE SCALE GENOMIC DNA]</scope>
    <source>
        <strain evidence="3 4">CCMP1335</strain>
    </source>
</reference>
<dbReference type="AlphaFoldDB" id="B8CCN3"/>
<dbReference type="RefSeq" id="XP_002293969.1">
    <property type="nucleotide sequence ID" value="XM_002293933.1"/>
</dbReference>
<reference evidence="3 4" key="1">
    <citation type="journal article" date="2004" name="Science">
        <title>The genome of the diatom Thalassiosira pseudonana: ecology, evolution, and metabolism.</title>
        <authorList>
            <person name="Armbrust E.V."/>
            <person name="Berges J.A."/>
            <person name="Bowler C."/>
            <person name="Green B.R."/>
            <person name="Martinez D."/>
            <person name="Putnam N.H."/>
            <person name="Zhou S."/>
            <person name="Allen A.E."/>
            <person name="Apt K.E."/>
            <person name="Bechner M."/>
            <person name="Brzezinski M.A."/>
            <person name="Chaal B.K."/>
            <person name="Chiovitti A."/>
            <person name="Davis A.K."/>
            <person name="Demarest M.S."/>
            <person name="Detter J.C."/>
            <person name="Glavina T."/>
            <person name="Goodstein D."/>
            <person name="Hadi M.Z."/>
            <person name="Hellsten U."/>
            <person name="Hildebrand M."/>
            <person name="Jenkins B.D."/>
            <person name="Jurka J."/>
            <person name="Kapitonov V.V."/>
            <person name="Kroger N."/>
            <person name="Lau W.W."/>
            <person name="Lane T.W."/>
            <person name="Larimer F.W."/>
            <person name="Lippmeier J.C."/>
            <person name="Lucas S."/>
            <person name="Medina M."/>
            <person name="Montsant A."/>
            <person name="Obornik M."/>
            <person name="Parker M.S."/>
            <person name="Palenik B."/>
            <person name="Pazour G.J."/>
            <person name="Richardson P.M."/>
            <person name="Rynearson T.A."/>
            <person name="Saito M.A."/>
            <person name="Schwartz D.C."/>
            <person name="Thamatrakoln K."/>
            <person name="Valentin K."/>
            <person name="Vardi A."/>
            <person name="Wilkerson F.P."/>
            <person name="Rokhsar D.S."/>
        </authorList>
    </citation>
    <scope>NUCLEOTIDE SEQUENCE [LARGE SCALE GENOMIC DNA]</scope>
    <source>
        <strain evidence="3 4">CCMP1335</strain>
    </source>
</reference>
<dbReference type="Proteomes" id="UP000001449">
    <property type="component" value="Chromosome 14"/>
</dbReference>
<evidence type="ECO:0000256" key="1">
    <source>
        <dbReference type="SAM" id="MobiDB-lite"/>
    </source>
</evidence>
<dbReference type="OMA" id="PIAKDAW"/>
<dbReference type="GeneID" id="7452725"/>
<dbReference type="eggNOG" id="ENOG502S336">
    <property type="taxonomic scope" value="Eukaryota"/>
</dbReference>
<organism evidence="3 4">
    <name type="scientific">Thalassiosira pseudonana</name>
    <name type="common">Marine diatom</name>
    <name type="synonym">Cyclotella nana</name>
    <dbReference type="NCBI Taxonomy" id="35128"/>
    <lineage>
        <taxon>Eukaryota</taxon>
        <taxon>Sar</taxon>
        <taxon>Stramenopiles</taxon>
        <taxon>Ochrophyta</taxon>
        <taxon>Bacillariophyta</taxon>
        <taxon>Coscinodiscophyceae</taxon>
        <taxon>Thalassiosirophycidae</taxon>
        <taxon>Thalassiosirales</taxon>
        <taxon>Thalassiosiraceae</taxon>
        <taxon>Thalassiosira</taxon>
    </lineage>
</organism>
<dbReference type="InterPro" id="IPR008579">
    <property type="entry name" value="UGlyAH_Cupin_dom"/>
</dbReference>
<dbReference type="InterPro" id="IPR014710">
    <property type="entry name" value="RmlC-like_jellyroll"/>
</dbReference>